<evidence type="ECO:0000256" key="6">
    <source>
        <dbReference type="PROSITE-ProRule" id="PRU10141"/>
    </source>
</evidence>
<dbReference type="Pfam" id="PF00069">
    <property type="entry name" value="Pkinase"/>
    <property type="match status" value="1"/>
</dbReference>
<evidence type="ECO:0000259" key="9">
    <source>
        <dbReference type="PROSITE" id="PS50011"/>
    </source>
</evidence>
<evidence type="ECO:0000313" key="11">
    <source>
        <dbReference type="Proteomes" id="UP001224775"/>
    </source>
</evidence>
<gene>
    <name evidence="10" type="ORF">QTG54_005150</name>
</gene>
<feature type="domain" description="Protein kinase" evidence="9">
    <location>
        <begin position="152"/>
        <end position="412"/>
    </location>
</feature>
<dbReference type="CDD" id="cd05117">
    <property type="entry name" value="STKc_CAMK"/>
    <property type="match status" value="1"/>
</dbReference>
<dbReference type="EC" id="2.7.11.-" evidence="10"/>
<reference evidence="10" key="1">
    <citation type="submission" date="2023-06" db="EMBL/GenBank/DDBJ databases">
        <title>Survivors Of The Sea: Transcriptome response of Skeletonema marinoi to long-term dormancy.</title>
        <authorList>
            <person name="Pinder M.I.M."/>
            <person name="Kourtchenko O."/>
            <person name="Robertson E.K."/>
            <person name="Larsson T."/>
            <person name="Maumus F."/>
            <person name="Osuna-Cruz C.M."/>
            <person name="Vancaester E."/>
            <person name="Stenow R."/>
            <person name="Vandepoele K."/>
            <person name="Ploug H."/>
            <person name="Bruchert V."/>
            <person name="Godhe A."/>
            <person name="Topel M."/>
        </authorList>
    </citation>
    <scope>NUCLEOTIDE SEQUENCE</scope>
    <source>
        <strain evidence="10">R05AC</strain>
    </source>
</reference>
<feature type="compositionally biased region" description="Low complexity" evidence="8">
    <location>
        <begin position="109"/>
        <end position="134"/>
    </location>
</feature>
<evidence type="ECO:0000256" key="7">
    <source>
        <dbReference type="RuleBase" id="RU000304"/>
    </source>
</evidence>
<proteinExistence type="inferred from homology"/>
<dbReference type="SMART" id="SM00220">
    <property type="entry name" value="S_TKc"/>
    <property type="match status" value="1"/>
</dbReference>
<dbReference type="EMBL" id="JATAAI010000007">
    <property type="protein sequence ID" value="KAK1744617.1"/>
    <property type="molecule type" value="Genomic_DNA"/>
</dbReference>
<dbReference type="FunFam" id="3.30.200.20:FF:000880">
    <property type="entry name" value="Predicted protein"/>
    <property type="match status" value="1"/>
</dbReference>
<feature type="region of interest" description="Disordered" evidence="8">
    <location>
        <begin position="419"/>
        <end position="442"/>
    </location>
</feature>
<evidence type="ECO:0000256" key="8">
    <source>
        <dbReference type="SAM" id="MobiDB-lite"/>
    </source>
</evidence>
<evidence type="ECO:0000256" key="3">
    <source>
        <dbReference type="ARBA" id="ARBA00022741"/>
    </source>
</evidence>
<comment type="similarity">
    <text evidence="7">Belongs to the protein kinase superfamily.</text>
</comment>
<dbReference type="Gene3D" id="3.30.200.20">
    <property type="entry name" value="Phosphorylase Kinase, domain 1"/>
    <property type="match status" value="1"/>
</dbReference>
<evidence type="ECO:0000313" key="10">
    <source>
        <dbReference type="EMBL" id="KAK1744617.1"/>
    </source>
</evidence>
<dbReference type="GO" id="GO:0005524">
    <property type="term" value="F:ATP binding"/>
    <property type="evidence" value="ECO:0007669"/>
    <property type="project" value="UniProtKB-UniRule"/>
</dbReference>
<name>A0AAD8YEB5_9STRA</name>
<feature type="compositionally biased region" description="Basic residues" evidence="8">
    <location>
        <begin position="10"/>
        <end position="19"/>
    </location>
</feature>
<feature type="region of interest" description="Disordered" evidence="8">
    <location>
        <begin position="72"/>
        <end position="137"/>
    </location>
</feature>
<sequence>MIPAAVGRANSRRTRRPSQRRASSSRYSAMECSQEFGKSVDFDISVDFGKSADLGKSNDMFNCSQDFHRSQEFGRDRTLSTQGSSSEDDRDLLDDTAANAGGSRRRRNVQPPSSSPSSRRQQHHSSSTSSSLSSNQVCPVTGHHSNILNDYYIFPSVLGKGHYGCVRECMHRKTKHFYAVKSIEKLKIGRLDHLQREVYLLSKIHHRGIMKMVDIFEDVEFVHIVTEKYVGGELFDKIIDYTTDEGCFDEIDAATIIKSLLEAVAYLHRNGIVHRDIKPENVLFVSEDEEDLTVKLIDFGLSRRHKKGDAYMSNPVGTAYYMSPELLKGKYDQSCDVWSTGIVAYILLCGYPPFNGDTDPDIFEAIKQASFHFPSQAWGHVSPEAKDFIKCLLRKDPRKRFTAEEALKHPWIRNLDRYHEHEQQQQQQQQLEAAERTTTSRNKSREELLNVMRNLNLKQANIRQH</sequence>
<dbReference type="PROSITE" id="PS00108">
    <property type="entry name" value="PROTEIN_KINASE_ST"/>
    <property type="match status" value="1"/>
</dbReference>
<dbReference type="InterPro" id="IPR017441">
    <property type="entry name" value="Protein_kinase_ATP_BS"/>
</dbReference>
<dbReference type="PROSITE" id="PS00107">
    <property type="entry name" value="PROTEIN_KINASE_ATP"/>
    <property type="match status" value="1"/>
</dbReference>
<keyword evidence="4 10" id="KW-0418">Kinase</keyword>
<dbReference type="SUPFAM" id="SSF56112">
    <property type="entry name" value="Protein kinase-like (PK-like)"/>
    <property type="match status" value="1"/>
</dbReference>
<keyword evidence="1 7" id="KW-0723">Serine/threonine-protein kinase</keyword>
<feature type="region of interest" description="Disordered" evidence="8">
    <location>
        <begin position="1"/>
        <end position="30"/>
    </location>
</feature>
<dbReference type="PROSITE" id="PS50011">
    <property type="entry name" value="PROTEIN_KINASE_DOM"/>
    <property type="match status" value="1"/>
</dbReference>
<dbReference type="AlphaFoldDB" id="A0AAD8YEB5"/>
<dbReference type="InterPro" id="IPR050205">
    <property type="entry name" value="CDPK_Ser/Thr_kinases"/>
</dbReference>
<dbReference type="PANTHER" id="PTHR24349">
    <property type="entry name" value="SERINE/THREONINE-PROTEIN KINASE"/>
    <property type="match status" value="1"/>
</dbReference>
<evidence type="ECO:0000256" key="2">
    <source>
        <dbReference type="ARBA" id="ARBA00022679"/>
    </source>
</evidence>
<keyword evidence="2 10" id="KW-0808">Transferase</keyword>
<keyword evidence="11" id="KW-1185">Reference proteome</keyword>
<dbReference type="InterPro" id="IPR011009">
    <property type="entry name" value="Kinase-like_dom_sf"/>
</dbReference>
<comment type="caution">
    <text evidence="10">The sequence shown here is derived from an EMBL/GenBank/DDBJ whole genome shotgun (WGS) entry which is preliminary data.</text>
</comment>
<accession>A0AAD8YEB5</accession>
<evidence type="ECO:0000256" key="5">
    <source>
        <dbReference type="ARBA" id="ARBA00022840"/>
    </source>
</evidence>
<feature type="binding site" evidence="6">
    <location>
        <position position="181"/>
    </location>
    <ligand>
        <name>ATP</name>
        <dbReference type="ChEBI" id="CHEBI:30616"/>
    </ligand>
</feature>
<protein>
    <submittedName>
        <fullName evidence="10">Serine/threonine-protein kinase</fullName>
        <ecNumber evidence="10">2.7.11.-</ecNumber>
    </submittedName>
</protein>
<feature type="compositionally biased region" description="Low complexity" evidence="8">
    <location>
        <begin position="20"/>
        <end position="29"/>
    </location>
</feature>
<organism evidence="10 11">
    <name type="scientific">Skeletonema marinoi</name>
    <dbReference type="NCBI Taxonomy" id="267567"/>
    <lineage>
        <taxon>Eukaryota</taxon>
        <taxon>Sar</taxon>
        <taxon>Stramenopiles</taxon>
        <taxon>Ochrophyta</taxon>
        <taxon>Bacillariophyta</taxon>
        <taxon>Coscinodiscophyceae</taxon>
        <taxon>Thalassiosirophycidae</taxon>
        <taxon>Thalassiosirales</taxon>
        <taxon>Skeletonemataceae</taxon>
        <taxon>Skeletonema</taxon>
        <taxon>Skeletonema marinoi-dohrnii complex</taxon>
    </lineage>
</organism>
<evidence type="ECO:0000256" key="1">
    <source>
        <dbReference type="ARBA" id="ARBA00022527"/>
    </source>
</evidence>
<dbReference type="InterPro" id="IPR000719">
    <property type="entry name" value="Prot_kinase_dom"/>
</dbReference>
<keyword evidence="5 6" id="KW-0067">ATP-binding</keyword>
<dbReference type="FunFam" id="1.10.510.10:FF:000475">
    <property type="entry name" value="Calcium-dependent protein kinase 5"/>
    <property type="match status" value="1"/>
</dbReference>
<dbReference type="GO" id="GO:0004674">
    <property type="term" value="F:protein serine/threonine kinase activity"/>
    <property type="evidence" value="ECO:0007669"/>
    <property type="project" value="UniProtKB-KW"/>
</dbReference>
<dbReference type="InterPro" id="IPR008271">
    <property type="entry name" value="Ser/Thr_kinase_AS"/>
</dbReference>
<dbReference type="Gene3D" id="1.10.510.10">
    <property type="entry name" value="Transferase(Phosphotransferase) domain 1"/>
    <property type="match status" value="1"/>
</dbReference>
<evidence type="ECO:0000256" key="4">
    <source>
        <dbReference type="ARBA" id="ARBA00022777"/>
    </source>
</evidence>
<dbReference type="Proteomes" id="UP001224775">
    <property type="component" value="Unassembled WGS sequence"/>
</dbReference>
<keyword evidence="3 6" id="KW-0547">Nucleotide-binding</keyword>